<comment type="caution">
    <text evidence="2">The sequence shown here is derived from an EMBL/GenBank/DDBJ whole genome shotgun (WGS) entry which is preliminary data.</text>
</comment>
<evidence type="ECO:0000313" key="3">
    <source>
        <dbReference type="Proteomes" id="UP001595793"/>
    </source>
</evidence>
<reference evidence="3" key="1">
    <citation type="journal article" date="2019" name="Int. J. Syst. Evol. Microbiol.">
        <title>The Global Catalogue of Microorganisms (GCM) 10K type strain sequencing project: providing services to taxonomists for standard genome sequencing and annotation.</title>
        <authorList>
            <consortium name="The Broad Institute Genomics Platform"/>
            <consortium name="The Broad Institute Genome Sequencing Center for Infectious Disease"/>
            <person name="Wu L."/>
            <person name="Ma J."/>
        </authorList>
    </citation>
    <scope>NUCLEOTIDE SEQUENCE [LARGE SCALE GENOMIC DNA]</scope>
    <source>
        <strain evidence="3">CECT 9128</strain>
    </source>
</reference>
<accession>A0ABV8H6E9</accession>
<proteinExistence type="predicted"/>
<feature type="transmembrane region" description="Helical" evidence="1">
    <location>
        <begin position="39"/>
        <end position="59"/>
    </location>
</feature>
<keyword evidence="1" id="KW-0812">Transmembrane</keyword>
<dbReference type="EMBL" id="JBHSAS010000006">
    <property type="protein sequence ID" value="MFC4027510.1"/>
    <property type="molecule type" value="Genomic_DNA"/>
</dbReference>
<gene>
    <name evidence="2" type="ORF">ACFOS1_08845</name>
</gene>
<keyword evidence="1" id="KW-0472">Membrane</keyword>
<feature type="transmembrane region" description="Helical" evidence="1">
    <location>
        <begin position="12"/>
        <end position="33"/>
    </location>
</feature>
<organism evidence="2 3">
    <name type="scientific">Zunongwangia endophytica</name>
    <dbReference type="NCBI Taxonomy" id="1808945"/>
    <lineage>
        <taxon>Bacteria</taxon>
        <taxon>Pseudomonadati</taxon>
        <taxon>Bacteroidota</taxon>
        <taxon>Flavobacteriia</taxon>
        <taxon>Flavobacteriales</taxon>
        <taxon>Flavobacteriaceae</taxon>
        <taxon>Zunongwangia</taxon>
    </lineage>
</organism>
<dbReference type="RefSeq" id="WP_290233996.1">
    <property type="nucleotide sequence ID" value="NZ_JAUFPZ010000002.1"/>
</dbReference>
<dbReference type="Proteomes" id="UP001595793">
    <property type="component" value="Unassembled WGS sequence"/>
</dbReference>
<keyword evidence="3" id="KW-1185">Reference proteome</keyword>
<evidence type="ECO:0000256" key="1">
    <source>
        <dbReference type="SAM" id="Phobius"/>
    </source>
</evidence>
<protein>
    <recommendedName>
        <fullName evidence="4">DUF3098 domain-containing protein</fullName>
    </recommendedName>
</protein>
<evidence type="ECO:0000313" key="2">
    <source>
        <dbReference type="EMBL" id="MFC4027510.1"/>
    </source>
</evidence>
<name>A0ABV8H6E9_9FLAO</name>
<keyword evidence="1" id="KW-1133">Transmembrane helix</keyword>
<sequence length="67" mass="7359">MSILSNPNKNQAKWLLVVGLILLAFGGSFEYFVGGYDSWNGAIYGFSFSLMIISIFTMAKLKTSKGN</sequence>
<evidence type="ECO:0008006" key="4">
    <source>
        <dbReference type="Google" id="ProtNLM"/>
    </source>
</evidence>